<keyword evidence="7" id="KW-1185">Reference proteome</keyword>
<protein>
    <recommendedName>
        <fullName evidence="5">DNL-type domain-containing protein</fullName>
    </recommendedName>
</protein>
<evidence type="ECO:0000256" key="3">
    <source>
        <dbReference type="ARBA" id="ARBA00022833"/>
    </source>
</evidence>
<dbReference type="GO" id="GO:0051087">
    <property type="term" value="F:protein-folding chaperone binding"/>
    <property type="evidence" value="ECO:0007669"/>
    <property type="project" value="TreeGrafter"/>
</dbReference>
<dbReference type="InterPro" id="IPR024158">
    <property type="entry name" value="Mt_import_TIM15"/>
</dbReference>
<evidence type="ECO:0000259" key="5">
    <source>
        <dbReference type="PROSITE" id="PS51501"/>
    </source>
</evidence>
<evidence type="ECO:0000256" key="1">
    <source>
        <dbReference type="ARBA" id="ARBA00022723"/>
    </source>
</evidence>
<dbReference type="Proteomes" id="UP001154078">
    <property type="component" value="Chromosome 3"/>
</dbReference>
<name>A0A9P0B141_BRAAE</name>
<dbReference type="InterPro" id="IPR007853">
    <property type="entry name" value="Znf_DNL-typ"/>
</dbReference>
<proteinExistence type="predicted"/>
<dbReference type="GO" id="GO:0050821">
    <property type="term" value="P:protein stabilization"/>
    <property type="evidence" value="ECO:0007669"/>
    <property type="project" value="TreeGrafter"/>
</dbReference>
<evidence type="ECO:0000313" key="7">
    <source>
        <dbReference type="Proteomes" id="UP001154078"/>
    </source>
</evidence>
<dbReference type="PANTHER" id="PTHR20922:SF13">
    <property type="entry name" value="DNL-TYPE ZINC FINGER PROTEIN"/>
    <property type="match status" value="1"/>
</dbReference>
<dbReference type="GO" id="GO:0005739">
    <property type="term" value="C:mitochondrion"/>
    <property type="evidence" value="ECO:0007669"/>
    <property type="project" value="TreeGrafter"/>
</dbReference>
<evidence type="ECO:0000256" key="4">
    <source>
        <dbReference type="PROSITE-ProRule" id="PRU00834"/>
    </source>
</evidence>
<dbReference type="EMBL" id="OV121134">
    <property type="protein sequence ID" value="CAH0552870.1"/>
    <property type="molecule type" value="Genomic_DNA"/>
</dbReference>
<sequence>MFRSSVLLLRRCQNLNLTDIYLRNNGLSIANKFLKTQNYCNQIYLENKLGSANEEKQSVPLGKLDGKLYLGFTCKVCNTRNAKYITKVAYEKGVVIVKCTGCDNNHLIADNLKWFTDLNGKRNIEEILNEKGETVQKISMGDCIEAIKK</sequence>
<dbReference type="Pfam" id="PF05180">
    <property type="entry name" value="zf-DNL"/>
    <property type="match status" value="1"/>
</dbReference>
<keyword evidence="1" id="KW-0479">Metal-binding</keyword>
<accession>A0A9P0B141</accession>
<evidence type="ECO:0000256" key="2">
    <source>
        <dbReference type="ARBA" id="ARBA00022771"/>
    </source>
</evidence>
<keyword evidence="2 4" id="KW-0863">Zinc-finger</keyword>
<dbReference type="OrthoDB" id="512667at2759"/>
<evidence type="ECO:0000313" key="6">
    <source>
        <dbReference type="EMBL" id="CAH0552870.1"/>
    </source>
</evidence>
<dbReference type="GO" id="GO:0030150">
    <property type="term" value="P:protein import into mitochondrial matrix"/>
    <property type="evidence" value="ECO:0007669"/>
    <property type="project" value="TreeGrafter"/>
</dbReference>
<dbReference type="PROSITE" id="PS51501">
    <property type="entry name" value="ZF_DNL"/>
    <property type="match status" value="1"/>
</dbReference>
<dbReference type="AlphaFoldDB" id="A0A9P0B141"/>
<dbReference type="GO" id="GO:0006457">
    <property type="term" value="P:protein folding"/>
    <property type="evidence" value="ECO:0007669"/>
    <property type="project" value="TreeGrafter"/>
</dbReference>
<organism evidence="6 7">
    <name type="scientific">Brassicogethes aeneus</name>
    <name type="common">Rape pollen beetle</name>
    <name type="synonym">Meligethes aeneus</name>
    <dbReference type="NCBI Taxonomy" id="1431903"/>
    <lineage>
        <taxon>Eukaryota</taxon>
        <taxon>Metazoa</taxon>
        <taxon>Ecdysozoa</taxon>
        <taxon>Arthropoda</taxon>
        <taxon>Hexapoda</taxon>
        <taxon>Insecta</taxon>
        <taxon>Pterygota</taxon>
        <taxon>Neoptera</taxon>
        <taxon>Endopterygota</taxon>
        <taxon>Coleoptera</taxon>
        <taxon>Polyphaga</taxon>
        <taxon>Cucujiformia</taxon>
        <taxon>Nitidulidae</taxon>
        <taxon>Meligethinae</taxon>
        <taxon>Brassicogethes</taxon>
    </lineage>
</organism>
<dbReference type="PANTHER" id="PTHR20922">
    <property type="entry name" value="DNL-TYPE ZINC FINGER PROTEIN"/>
    <property type="match status" value="1"/>
</dbReference>
<keyword evidence="3" id="KW-0862">Zinc</keyword>
<dbReference type="GO" id="GO:0008270">
    <property type="term" value="F:zinc ion binding"/>
    <property type="evidence" value="ECO:0007669"/>
    <property type="project" value="UniProtKB-KW"/>
</dbReference>
<feature type="domain" description="DNL-type" evidence="5">
    <location>
        <begin position="63"/>
        <end position="149"/>
    </location>
</feature>
<gene>
    <name evidence="6" type="ORF">MELIAE_LOCUS5005</name>
</gene>
<reference evidence="6" key="1">
    <citation type="submission" date="2021-12" db="EMBL/GenBank/DDBJ databases">
        <authorList>
            <person name="King R."/>
        </authorList>
    </citation>
    <scope>NUCLEOTIDE SEQUENCE</scope>
</reference>